<protein>
    <submittedName>
        <fullName evidence="1">Uncharacterized protein</fullName>
    </submittedName>
</protein>
<dbReference type="EMBL" id="JAPVEB010000002">
    <property type="protein sequence ID" value="KAJ5274733.1"/>
    <property type="molecule type" value="Genomic_DNA"/>
</dbReference>
<reference evidence="1 2" key="1">
    <citation type="journal article" date="2023" name="IMA Fungus">
        <title>Comparative genomic study of the Penicillium genus elucidates a diverse pangenome and 15 lateral gene transfer events.</title>
        <authorList>
            <person name="Petersen C."/>
            <person name="Sorensen T."/>
            <person name="Nielsen M.R."/>
            <person name="Sondergaard T.E."/>
            <person name="Sorensen J.L."/>
            <person name="Fitzpatrick D.A."/>
            <person name="Frisvad J.C."/>
            <person name="Nielsen K.L."/>
        </authorList>
    </citation>
    <scope>NUCLEOTIDE SEQUENCE [LARGE SCALE GENOMIC DNA]</scope>
    <source>
        <strain evidence="1 2">IBT 3361</strain>
    </source>
</reference>
<dbReference type="Proteomes" id="UP001220256">
    <property type="component" value="Unassembled WGS sequence"/>
</dbReference>
<proteinExistence type="predicted"/>
<evidence type="ECO:0000313" key="1">
    <source>
        <dbReference type="EMBL" id="KAJ5274733.1"/>
    </source>
</evidence>
<comment type="caution">
    <text evidence="1">The sequence shown here is derived from an EMBL/GenBank/DDBJ whole genome shotgun (WGS) entry which is preliminary data.</text>
</comment>
<sequence length="375" mass="41350">MFWESLESWKSKSSEFQVLWREFHGSATTTPAPPQIDMQNEIGKTPKHVFEHWCVTWLIRLAPTLFPRCSLDTTPPKLDAYDYFHVLCVFRLWKNRHRWANDPWKLPVGFAQSVRWHRQPSTDRLGIQPPVSPIVIGIEEPATPLTPTNTLEPKHALPAASVGDDTGLPEQPIGDYTSARELLYQFAGKLCEQFQQVQISASSYPAEKVENASAQFADIDGLVEKYTQTLERSCIGVTAANNKSKSRLLGQIADHCVQMGNQSIGEAGRGEEIGSGRDTGLGVKHTGKCFQTAPKTQISQRNNGVSKIRTRPSKVLNAGSNEHIQAALNSELAGTSVSPDQLGAVHSNTRGQLDPVDSSTAIELDSVIEVDLTKD</sequence>
<evidence type="ECO:0000313" key="2">
    <source>
        <dbReference type="Proteomes" id="UP001220256"/>
    </source>
</evidence>
<gene>
    <name evidence="1" type="ORF">N7505_003278</name>
</gene>
<organism evidence="1 2">
    <name type="scientific">Penicillium chrysogenum</name>
    <name type="common">Penicillium notatum</name>
    <dbReference type="NCBI Taxonomy" id="5076"/>
    <lineage>
        <taxon>Eukaryota</taxon>
        <taxon>Fungi</taxon>
        <taxon>Dikarya</taxon>
        <taxon>Ascomycota</taxon>
        <taxon>Pezizomycotina</taxon>
        <taxon>Eurotiomycetes</taxon>
        <taxon>Eurotiomycetidae</taxon>
        <taxon>Eurotiales</taxon>
        <taxon>Aspergillaceae</taxon>
        <taxon>Penicillium</taxon>
        <taxon>Penicillium chrysogenum species complex</taxon>
    </lineage>
</organism>
<keyword evidence="2" id="KW-1185">Reference proteome</keyword>
<accession>A0ABQ8WPZ6</accession>
<name>A0ABQ8WPZ6_PENCH</name>